<keyword evidence="2" id="KW-0472">Membrane</keyword>
<gene>
    <name evidence="4" type="primary">pglF</name>
    <name evidence="4" type="ORF">Mal64_26420</name>
</gene>
<dbReference type="OrthoDB" id="9803111at2"/>
<dbReference type="PANTHER" id="PTHR43318:SF1">
    <property type="entry name" value="POLYSACCHARIDE BIOSYNTHESIS PROTEIN EPSC-RELATED"/>
    <property type="match status" value="1"/>
</dbReference>
<keyword evidence="5" id="KW-1185">Reference proteome</keyword>
<keyword evidence="4" id="KW-0456">Lyase</keyword>
<evidence type="ECO:0000256" key="1">
    <source>
        <dbReference type="ARBA" id="ARBA00007430"/>
    </source>
</evidence>
<dbReference type="InterPro" id="IPR057326">
    <property type="entry name" value="KR_dom"/>
</dbReference>
<dbReference type="Pfam" id="PF13727">
    <property type="entry name" value="CoA_binding_3"/>
    <property type="match status" value="1"/>
</dbReference>
<name>A0A5C5ZIU6_9BACT</name>
<sequence>MSKQLGRTARIALFMLLAAVSYAAAYALRFGGDVPPGHGGLLLATMGVAVVVKLVSFCWHRLDRGANRYVGFHDVVTFAKATTWGSIGLTLADAFLIPHASIPRGVVLIDWGATLLAIGLVRSAPRLARDLRSHWRDATDQTRVLIVGADDEGESLLRMLRTDSRLKYKPIGFIDPDPKRLGQQIGGIAVLGAPDDVSRLVANHRVDEVLITSAVPGPAVRGLVAESQVRGFSVRVLPSYDQLLSGRLAVQPRPVAIEDLLRRPPVALDQEAIGRLISGKTVLVTGSSGSIGSEICRQLLKHDPGNLVVLDRSETGQFFLERELRRIAPEAAIEVVLADATDRERLDRVFADTRPDVVFHAAAYKHVPLMEQHPGEGVKNIVLATRNLADAAEEHGVGSFVMVSTDKAVRPTSVMGSCKQMAERYVQAKSVGSACRFITVRFGNVLDSAGSVIPIFREQIAQGGPITVTHPDINRFFMMIPEAAQLVIQAGVMGVGGEIFVLDMGEPVRIVDLARDMIRLSGLEEGEDIEIEITGLRPGEKLYEELYGEEENHLRTSHEKIMAAESVTQPLLRVIHDIGRLEAVCNESPTEVRELLGEIVPRLTSPAAAPAAKLAA</sequence>
<organism evidence="4 5">
    <name type="scientific">Pseudobythopirellula maris</name>
    <dbReference type="NCBI Taxonomy" id="2527991"/>
    <lineage>
        <taxon>Bacteria</taxon>
        <taxon>Pseudomonadati</taxon>
        <taxon>Planctomycetota</taxon>
        <taxon>Planctomycetia</taxon>
        <taxon>Pirellulales</taxon>
        <taxon>Lacipirellulaceae</taxon>
        <taxon>Pseudobythopirellula</taxon>
    </lineage>
</organism>
<dbReference type="PANTHER" id="PTHR43318">
    <property type="entry name" value="UDP-N-ACETYLGLUCOSAMINE 4,6-DEHYDRATASE"/>
    <property type="match status" value="1"/>
</dbReference>
<dbReference type="Gene3D" id="3.40.50.720">
    <property type="entry name" value="NAD(P)-binding Rossmann-like Domain"/>
    <property type="match status" value="2"/>
</dbReference>
<dbReference type="CDD" id="cd05237">
    <property type="entry name" value="UDP_invert_4-6DH_SDR_e"/>
    <property type="match status" value="1"/>
</dbReference>
<dbReference type="RefSeq" id="WP_146400940.1">
    <property type="nucleotide sequence ID" value="NZ_SJPQ01000003.1"/>
</dbReference>
<dbReference type="InterPro" id="IPR051203">
    <property type="entry name" value="Polysaccharide_Synthase-Rel"/>
</dbReference>
<evidence type="ECO:0000313" key="4">
    <source>
        <dbReference type="EMBL" id="TWT87108.1"/>
    </source>
</evidence>
<dbReference type="Proteomes" id="UP000315440">
    <property type="component" value="Unassembled WGS sequence"/>
</dbReference>
<dbReference type="SMART" id="SM00822">
    <property type="entry name" value="PKS_KR"/>
    <property type="match status" value="1"/>
</dbReference>
<protein>
    <submittedName>
        <fullName evidence="4">UDP-N-acetyl-alpha-D-glucosamine C6 dehydratase</fullName>
        <ecNumber evidence="4">4.2.1.135</ecNumber>
    </submittedName>
</protein>
<dbReference type="Pfam" id="PF02719">
    <property type="entry name" value="Polysacc_synt_2"/>
    <property type="match status" value="1"/>
</dbReference>
<feature type="domain" description="Ketoreductase" evidence="3">
    <location>
        <begin position="280"/>
        <end position="437"/>
    </location>
</feature>
<reference evidence="4 5" key="1">
    <citation type="submission" date="2019-02" db="EMBL/GenBank/DDBJ databases">
        <title>Deep-cultivation of Planctomycetes and their phenomic and genomic characterization uncovers novel biology.</title>
        <authorList>
            <person name="Wiegand S."/>
            <person name="Jogler M."/>
            <person name="Boedeker C."/>
            <person name="Pinto D."/>
            <person name="Vollmers J."/>
            <person name="Rivas-Marin E."/>
            <person name="Kohn T."/>
            <person name="Peeters S.H."/>
            <person name="Heuer A."/>
            <person name="Rast P."/>
            <person name="Oberbeckmann S."/>
            <person name="Bunk B."/>
            <person name="Jeske O."/>
            <person name="Meyerdierks A."/>
            <person name="Storesund J.E."/>
            <person name="Kallscheuer N."/>
            <person name="Luecker S."/>
            <person name="Lage O.M."/>
            <person name="Pohl T."/>
            <person name="Merkel B.J."/>
            <person name="Hornburger P."/>
            <person name="Mueller R.-W."/>
            <person name="Bruemmer F."/>
            <person name="Labrenz M."/>
            <person name="Spormann A.M."/>
            <person name="Op Den Camp H."/>
            <person name="Overmann J."/>
            <person name="Amann R."/>
            <person name="Jetten M.S.M."/>
            <person name="Mascher T."/>
            <person name="Medema M.H."/>
            <person name="Devos D.P."/>
            <person name="Kaster A.-K."/>
            <person name="Ovreas L."/>
            <person name="Rohde M."/>
            <person name="Galperin M.Y."/>
            <person name="Jogler C."/>
        </authorList>
    </citation>
    <scope>NUCLEOTIDE SEQUENCE [LARGE SCALE GENOMIC DNA]</scope>
    <source>
        <strain evidence="4 5">Mal64</strain>
    </source>
</reference>
<dbReference type="EMBL" id="SJPQ01000003">
    <property type="protein sequence ID" value="TWT87108.1"/>
    <property type="molecule type" value="Genomic_DNA"/>
</dbReference>
<evidence type="ECO:0000256" key="2">
    <source>
        <dbReference type="SAM" id="Phobius"/>
    </source>
</evidence>
<dbReference type="EC" id="4.2.1.135" evidence="4"/>
<evidence type="ECO:0000313" key="5">
    <source>
        <dbReference type="Proteomes" id="UP000315440"/>
    </source>
</evidence>
<dbReference type="InterPro" id="IPR003869">
    <property type="entry name" value="Polysac_CapD-like"/>
</dbReference>
<dbReference type="AlphaFoldDB" id="A0A5C5ZIU6"/>
<dbReference type="InterPro" id="IPR036291">
    <property type="entry name" value="NAD(P)-bd_dom_sf"/>
</dbReference>
<proteinExistence type="inferred from homology"/>
<dbReference type="SUPFAM" id="SSF51735">
    <property type="entry name" value="NAD(P)-binding Rossmann-fold domains"/>
    <property type="match status" value="2"/>
</dbReference>
<evidence type="ECO:0000259" key="3">
    <source>
        <dbReference type="SMART" id="SM00822"/>
    </source>
</evidence>
<feature type="transmembrane region" description="Helical" evidence="2">
    <location>
        <begin position="39"/>
        <end position="59"/>
    </location>
</feature>
<keyword evidence="2" id="KW-0812">Transmembrane</keyword>
<comment type="caution">
    <text evidence="4">The sequence shown here is derived from an EMBL/GenBank/DDBJ whole genome shotgun (WGS) entry which is preliminary data.</text>
</comment>
<comment type="similarity">
    <text evidence="1">Belongs to the polysaccharide synthase family.</text>
</comment>
<dbReference type="GO" id="GO:0016829">
    <property type="term" value="F:lyase activity"/>
    <property type="evidence" value="ECO:0007669"/>
    <property type="project" value="UniProtKB-KW"/>
</dbReference>
<keyword evidence="2" id="KW-1133">Transmembrane helix</keyword>
<accession>A0A5C5ZIU6</accession>